<keyword evidence="1" id="KW-1133">Transmembrane helix</keyword>
<dbReference type="Pfam" id="PF11397">
    <property type="entry name" value="GlcNAc"/>
    <property type="match status" value="2"/>
</dbReference>
<dbReference type="InterPro" id="IPR021067">
    <property type="entry name" value="Glycosyltransferase"/>
</dbReference>
<protein>
    <submittedName>
        <fullName evidence="2">Uncharacterized protein</fullName>
    </submittedName>
</protein>
<name>A0A1Z5JM25_FISSO</name>
<accession>A0A1Z5JM25</accession>
<dbReference type="Proteomes" id="UP000198406">
    <property type="component" value="Unassembled WGS sequence"/>
</dbReference>
<organism evidence="2 3">
    <name type="scientific">Fistulifera solaris</name>
    <name type="common">Oleaginous diatom</name>
    <dbReference type="NCBI Taxonomy" id="1519565"/>
    <lineage>
        <taxon>Eukaryota</taxon>
        <taxon>Sar</taxon>
        <taxon>Stramenopiles</taxon>
        <taxon>Ochrophyta</taxon>
        <taxon>Bacillariophyta</taxon>
        <taxon>Bacillariophyceae</taxon>
        <taxon>Bacillariophycidae</taxon>
        <taxon>Naviculales</taxon>
        <taxon>Naviculaceae</taxon>
        <taxon>Fistulifera</taxon>
    </lineage>
</organism>
<reference evidence="2 3" key="1">
    <citation type="journal article" date="2015" name="Plant Cell">
        <title>Oil accumulation by the oleaginous diatom Fistulifera solaris as revealed by the genome and transcriptome.</title>
        <authorList>
            <person name="Tanaka T."/>
            <person name="Maeda Y."/>
            <person name="Veluchamy A."/>
            <person name="Tanaka M."/>
            <person name="Abida H."/>
            <person name="Marechal E."/>
            <person name="Bowler C."/>
            <person name="Muto M."/>
            <person name="Sunaga Y."/>
            <person name="Tanaka M."/>
            <person name="Yoshino T."/>
            <person name="Taniguchi T."/>
            <person name="Fukuda Y."/>
            <person name="Nemoto M."/>
            <person name="Matsumoto M."/>
            <person name="Wong P.S."/>
            <person name="Aburatani S."/>
            <person name="Fujibuchi W."/>
        </authorList>
    </citation>
    <scope>NUCLEOTIDE SEQUENCE [LARGE SCALE GENOMIC DNA]</scope>
    <source>
        <strain evidence="2 3">JPCC DA0580</strain>
    </source>
</reference>
<dbReference type="InParanoid" id="A0A1Z5JM25"/>
<proteinExistence type="predicted"/>
<comment type="caution">
    <text evidence="2">The sequence shown here is derived from an EMBL/GenBank/DDBJ whole genome shotgun (WGS) entry which is preliminary data.</text>
</comment>
<evidence type="ECO:0000256" key="1">
    <source>
        <dbReference type="SAM" id="Phobius"/>
    </source>
</evidence>
<dbReference type="AlphaFoldDB" id="A0A1Z5JM25"/>
<dbReference type="EMBL" id="BDSP01000087">
    <property type="protein sequence ID" value="GAX15073.1"/>
    <property type="molecule type" value="Genomic_DNA"/>
</dbReference>
<dbReference type="PANTHER" id="PTHR34496:SF6">
    <property type="entry name" value="GLYCOSYLTRANSFERASE 2-LIKE DOMAIN-CONTAINING PROTEIN"/>
    <property type="match status" value="1"/>
</dbReference>
<dbReference type="OrthoDB" id="76265at2759"/>
<keyword evidence="3" id="KW-1185">Reference proteome</keyword>
<evidence type="ECO:0000313" key="3">
    <source>
        <dbReference type="Proteomes" id="UP000198406"/>
    </source>
</evidence>
<evidence type="ECO:0000313" key="2">
    <source>
        <dbReference type="EMBL" id="GAX15073.1"/>
    </source>
</evidence>
<sequence length="610" mass="69443">MLHRYPLHLRRSLESGGTLFFRREQKPCHRTAIILLTSTIACFAQKKTKLEQVKMDDDNEKSKRSKFVSQKRRKASSTSIVPTAIVCSVTDHPGAIELGVILCILIIALYLFGFYEAVISLPQIRGDPFHLHHQASLRGLSQAQNVPHYEEDVGAAPKKKKAVTIPPGQWPVSIRDEEFETILHPGDLTTQMKVPKLWSYPIHNNELMTRDTALQIGSCVEPDEHGQYNRGESCPLEKRTIFVGIASYRDFECRSTAESIFLRAKHPERIRIAVVDQIVDGEDALCNAPLLPCDTHPEQGLCKYKDQIDVYQMDAALSIGPVFARHIGYRMYRGEYYATQSDAHVTYTQDWDADIIQQLEVTKNEMAVLSTYLTDVQGSIDEQGHSLRHTRPIMCNTYYEGGIQGMHLRHGSQPERTPSIQGSPQLQPWWAAGYSFSRGHFVVNVPYDYNQPMIFQGEEMSIGIRGFTIGYDYYAPERSVCFHHYAVGKNAEVRKKVHHFWENTKFSGTGKKAMARLLGIVHMNPEVDPQTWDHADEDIYGIGGVRTPEKFYETFGINVKEKKVEGHLCSFVDTGGKMHYEFSPFLRSDGMGVDYSKINYKFKDPRPNEK</sequence>
<dbReference type="PANTHER" id="PTHR34496">
    <property type="entry name" value="GLCNAC TRANSFERASE-RELATED"/>
    <property type="match status" value="1"/>
</dbReference>
<keyword evidence="1" id="KW-0472">Membrane</keyword>
<feature type="transmembrane region" description="Helical" evidence="1">
    <location>
        <begin position="95"/>
        <end position="115"/>
    </location>
</feature>
<keyword evidence="1" id="KW-0812">Transmembrane</keyword>
<gene>
    <name evidence="2" type="ORF">FisN_12Lh230</name>
</gene>